<evidence type="ECO:0000313" key="2">
    <source>
        <dbReference type="EMBL" id="RXK80945.1"/>
    </source>
</evidence>
<dbReference type="SUPFAM" id="SSF53448">
    <property type="entry name" value="Nucleotide-diphospho-sugar transferases"/>
    <property type="match status" value="1"/>
</dbReference>
<keyword evidence="3" id="KW-1185">Reference proteome</keyword>
<feature type="domain" description="Glycosyltransferase 2-like" evidence="1">
    <location>
        <begin position="16"/>
        <end position="176"/>
    </location>
</feature>
<sequence>MFKTVVMNKDLPPLVSVVMCTYNGEKYIDEQITSILQQRYENFELIVADDRSTDNTWSKLLYWQQQHPEKIKLFQNAVNLGYNKNFESAIQKASGDFIALSDQDDIWLPEKITAQMAAFSDDTIVLVHNKSVRLEGSSLNYKKAALQHHFSGNRTRKFFFFNHIMGHDMIFRRSLVQYIVPIPDKMSYDWWISVVATCLGSVVSVGSFLVHHRIHESNNFFSSQAASKKKELDLYETLRLFSAIPALRKEDAHYLAELIPLLEQQSVTSDKPAFNWKLFRFLLKHSKDIFGHKRRLLPALSYLKNAIKYSKMSFKGRGISI</sequence>
<dbReference type="Pfam" id="PF00535">
    <property type="entry name" value="Glycos_transf_2"/>
    <property type="match status" value="1"/>
</dbReference>
<dbReference type="OrthoDB" id="9802649at2"/>
<dbReference type="Proteomes" id="UP000290545">
    <property type="component" value="Unassembled WGS sequence"/>
</dbReference>
<protein>
    <submittedName>
        <fullName evidence="2">Glycosyltransferase family 2 protein</fullName>
    </submittedName>
</protein>
<name>A0A4Q1D1R4_9BACT</name>
<reference evidence="2 3" key="1">
    <citation type="submission" date="2019-01" db="EMBL/GenBank/DDBJ databases">
        <title>Filimonas sp. strain TTM-71.</title>
        <authorList>
            <person name="Chen W.-M."/>
        </authorList>
    </citation>
    <scope>NUCLEOTIDE SEQUENCE [LARGE SCALE GENOMIC DNA]</scope>
    <source>
        <strain evidence="2 3">TTM-71</strain>
    </source>
</reference>
<dbReference type="GO" id="GO:0016740">
    <property type="term" value="F:transferase activity"/>
    <property type="evidence" value="ECO:0007669"/>
    <property type="project" value="UniProtKB-KW"/>
</dbReference>
<comment type="caution">
    <text evidence="2">The sequence shown here is derived from an EMBL/GenBank/DDBJ whole genome shotgun (WGS) entry which is preliminary data.</text>
</comment>
<organism evidence="2 3">
    <name type="scientific">Filimonas effusa</name>
    <dbReference type="NCBI Taxonomy" id="2508721"/>
    <lineage>
        <taxon>Bacteria</taxon>
        <taxon>Pseudomonadati</taxon>
        <taxon>Bacteroidota</taxon>
        <taxon>Chitinophagia</taxon>
        <taxon>Chitinophagales</taxon>
        <taxon>Chitinophagaceae</taxon>
        <taxon>Filimonas</taxon>
    </lineage>
</organism>
<dbReference type="InterPro" id="IPR050834">
    <property type="entry name" value="Glycosyltransf_2"/>
</dbReference>
<proteinExistence type="predicted"/>
<evidence type="ECO:0000259" key="1">
    <source>
        <dbReference type="Pfam" id="PF00535"/>
    </source>
</evidence>
<dbReference type="Gene3D" id="3.90.550.10">
    <property type="entry name" value="Spore Coat Polysaccharide Biosynthesis Protein SpsA, Chain A"/>
    <property type="match status" value="1"/>
</dbReference>
<gene>
    <name evidence="2" type="ORF">ESB13_22585</name>
</gene>
<evidence type="ECO:0000313" key="3">
    <source>
        <dbReference type="Proteomes" id="UP000290545"/>
    </source>
</evidence>
<dbReference type="InterPro" id="IPR029044">
    <property type="entry name" value="Nucleotide-diphossugar_trans"/>
</dbReference>
<dbReference type="PANTHER" id="PTHR43685">
    <property type="entry name" value="GLYCOSYLTRANSFERASE"/>
    <property type="match status" value="1"/>
</dbReference>
<dbReference type="AlphaFoldDB" id="A0A4Q1D1R4"/>
<dbReference type="EMBL" id="SDHZ01000005">
    <property type="protein sequence ID" value="RXK80945.1"/>
    <property type="molecule type" value="Genomic_DNA"/>
</dbReference>
<dbReference type="InterPro" id="IPR001173">
    <property type="entry name" value="Glyco_trans_2-like"/>
</dbReference>
<keyword evidence="2" id="KW-0808">Transferase</keyword>
<accession>A0A4Q1D1R4</accession>
<dbReference type="PANTHER" id="PTHR43685:SF11">
    <property type="entry name" value="GLYCOSYLTRANSFERASE TAGX-RELATED"/>
    <property type="match status" value="1"/>
</dbReference>
<dbReference type="CDD" id="cd04196">
    <property type="entry name" value="GT_2_like_d"/>
    <property type="match status" value="1"/>
</dbReference>